<evidence type="ECO:0000313" key="4">
    <source>
        <dbReference type="Proteomes" id="UP000223709"/>
    </source>
</evidence>
<dbReference type="RefSeq" id="WP_098924829.1">
    <property type="nucleotide sequence ID" value="NZ_CP023819.1"/>
</dbReference>
<evidence type="ECO:0000313" key="2">
    <source>
        <dbReference type="EMBL" id="RAW52825.1"/>
    </source>
</evidence>
<evidence type="ECO:0000313" key="5">
    <source>
        <dbReference type="Proteomes" id="UP000250997"/>
    </source>
</evidence>
<dbReference type="Proteomes" id="UP000223709">
    <property type="component" value="Chromosome"/>
</dbReference>
<gene>
    <name evidence="3" type="ORF">C4N24_14100</name>
    <name evidence="2" type="ORF">C4N27_01355</name>
    <name evidence="1" type="ORF">CRH10_12480</name>
</gene>
<reference evidence="1 4" key="1">
    <citation type="submission" date="2017-10" db="EMBL/GenBank/DDBJ databases">
        <title>Complete Genome Sequence of Faecalibacterium prausnitzii isolated from the gut of healthy adult Indian.</title>
        <authorList>
            <person name="Bag S."/>
            <person name="Ghosh T.S."/>
            <person name="Das B."/>
        </authorList>
    </citation>
    <scope>NUCLEOTIDE SEQUENCE [LARGE SCALE GENOMIC DNA]</scope>
    <source>
        <strain evidence="1 4">Indica</strain>
    </source>
</reference>
<organism evidence="1 4">
    <name type="scientific">Faecalibacterium prausnitzii</name>
    <dbReference type="NCBI Taxonomy" id="853"/>
    <lineage>
        <taxon>Bacteria</taxon>
        <taxon>Bacillati</taxon>
        <taxon>Bacillota</taxon>
        <taxon>Clostridia</taxon>
        <taxon>Eubacteriales</taxon>
        <taxon>Oscillospiraceae</taxon>
        <taxon>Faecalibacterium</taxon>
    </lineage>
</organism>
<dbReference type="AlphaFoldDB" id="A0A291TD60"/>
<proteinExistence type="predicted"/>
<evidence type="ECO:0000313" key="6">
    <source>
        <dbReference type="Proteomes" id="UP000251281"/>
    </source>
</evidence>
<evidence type="ECO:0000313" key="3">
    <source>
        <dbReference type="EMBL" id="RAW54613.1"/>
    </source>
</evidence>
<dbReference type="Proteomes" id="UP000251281">
    <property type="component" value="Unassembled WGS sequence"/>
</dbReference>
<dbReference type="EMBL" id="PRLD01000023">
    <property type="protein sequence ID" value="RAW54613.1"/>
    <property type="molecule type" value="Genomic_DNA"/>
</dbReference>
<reference evidence="5 6" key="2">
    <citation type="submission" date="2018-02" db="EMBL/GenBank/DDBJ databases">
        <title>Complete genome sequencing of Faecalibacterium prausnitzii strains isolated from the human gut.</title>
        <authorList>
            <person name="Fitzgerald B.C."/>
            <person name="Shkoporov A.N."/>
            <person name="Ross P.R."/>
            <person name="Hill C."/>
        </authorList>
    </citation>
    <scope>NUCLEOTIDE SEQUENCE [LARGE SCALE GENOMIC DNA]</scope>
    <source>
        <strain evidence="3 6">APC923/51-1</strain>
        <strain evidence="2 5">APC942/18-1</strain>
    </source>
</reference>
<dbReference type="EMBL" id="PRLA01000001">
    <property type="protein sequence ID" value="RAW52825.1"/>
    <property type="molecule type" value="Genomic_DNA"/>
</dbReference>
<evidence type="ECO:0000313" key="1">
    <source>
        <dbReference type="EMBL" id="ATL91049.1"/>
    </source>
</evidence>
<dbReference type="EMBL" id="CP023819">
    <property type="protein sequence ID" value="ATL91049.1"/>
    <property type="molecule type" value="Genomic_DNA"/>
</dbReference>
<protein>
    <submittedName>
        <fullName evidence="1">Uncharacterized protein</fullName>
    </submittedName>
</protein>
<sequence>MKTRKFALCLAAVFLVMIYINIQRSHTFTLSDDEGTIKTEQIQPLWGTVKVSGDCDTDVVFTDVETGEKYKIGYITQGVTERIKLERGKWYKVVGRGNLTLNPVNIRVE</sequence>
<dbReference type="Proteomes" id="UP000250997">
    <property type="component" value="Unassembled WGS sequence"/>
</dbReference>
<accession>A0A291TD60</accession>
<name>A0A291TD60_9FIRM</name>